<dbReference type="STRING" id="765257.A0A0C9XFV3"/>
<dbReference type="Proteomes" id="UP000054018">
    <property type="component" value="Unassembled WGS sequence"/>
</dbReference>
<sequence>GSHMVYAVLLIIFMDDVSGNISKQWNKHFVMYMSNANLWHEMLHWEFFMQFITSSLHAFPMELMHAMKQSILYVSSVVAMLYDSPVN</sequence>
<evidence type="ECO:0000256" key="1">
    <source>
        <dbReference type="SAM" id="SignalP"/>
    </source>
</evidence>
<gene>
    <name evidence="2" type="ORF">PISMIDRAFT_123121</name>
</gene>
<feature type="non-terminal residue" evidence="2">
    <location>
        <position position="1"/>
    </location>
</feature>
<dbReference type="AlphaFoldDB" id="A0A0C9XFV3"/>
<protein>
    <submittedName>
        <fullName evidence="2">Uncharacterized protein</fullName>
    </submittedName>
</protein>
<name>A0A0C9XFV3_9AGAM</name>
<evidence type="ECO:0000313" key="3">
    <source>
        <dbReference type="Proteomes" id="UP000054018"/>
    </source>
</evidence>
<keyword evidence="1" id="KW-0732">Signal</keyword>
<organism evidence="2 3">
    <name type="scientific">Pisolithus microcarpus 441</name>
    <dbReference type="NCBI Taxonomy" id="765257"/>
    <lineage>
        <taxon>Eukaryota</taxon>
        <taxon>Fungi</taxon>
        <taxon>Dikarya</taxon>
        <taxon>Basidiomycota</taxon>
        <taxon>Agaricomycotina</taxon>
        <taxon>Agaricomycetes</taxon>
        <taxon>Agaricomycetidae</taxon>
        <taxon>Boletales</taxon>
        <taxon>Sclerodermatineae</taxon>
        <taxon>Pisolithaceae</taxon>
        <taxon>Pisolithus</taxon>
    </lineage>
</organism>
<reference evidence="3" key="2">
    <citation type="submission" date="2015-01" db="EMBL/GenBank/DDBJ databases">
        <title>Evolutionary Origins and Diversification of the Mycorrhizal Mutualists.</title>
        <authorList>
            <consortium name="DOE Joint Genome Institute"/>
            <consortium name="Mycorrhizal Genomics Consortium"/>
            <person name="Kohler A."/>
            <person name="Kuo A."/>
            <person name="Nagy L.G."/>
            <person name="Floudas D."/>
            <person name="Copeland A."/>
            <person name="Barry K.W."/>
            <person name="Cichocki N."/>
            <person name="Veneault-Fourrey C."/>
            <person name="LaButti K."/>
            <person name="Lindquist E.A."/>
            <person name="Lipzen A."/>
            <person name="Lundell T."/>
            <person name="Morin E."/>
            <person name="Murat C."/>
            <person name="Riley R."/>
            <person name="Ohm R."/>
            <person name="Sun H."/>
            <person name="Tunlid A."/>
            <person name="Henrissat B."/>
            <person name="Grigoriev I.V."/>
            <person name="Hibbett D.S."/>
            <person name="Martin F."/>
        </authorList>
    </citation>
    <scope>NUCLEOTIDE SEQUENCE [LARGE SCALE GENOMIC DNA]</scope>
    <source>
        <strain evidence="3">441</strain>
    </source>
</reference>
<keyword evidence="3" id="KW-1185">Reference proteome</keyword>
<proteinExistence type="predicted"/>
<reference evidence="2 3" key="1">
    <citation type="submission" date="2014-04" db="EMBL/GenBank/DDBJ databases">
        <authorList>
            <consortium name="DOE Joint Genome Institute"/>
            <person name="Kuo A."/>
            <person name="Kohler A."/>
            <person name="Costa M.D."/>
            <person name="Nagy L.G."/>
            <person name="Floudas D."/>
            <person name="Copeland A."/>
            <person name="Barry K.W."/>
            <person name="Cichocki N."/>
            <person name="Veneault-Fourrey C."/>
            <person name="LaButti K."/>
            <person name="Lindquist E.A."/>
            <person name="Lipzen A."/>
            <person name="Lundell T."/>
            <person name="Morin E."/>
            <person name="Murat C."/>
            <person name="Sun H."/>
            <person name="Tunlid A."/>
            <person name="Henrissat B."/>
            <person name="Grigoriev I.V."/>
            <person name="Hibbett D.S."/>
            <person name="Martin F."/>
            <person name="Nordberg H.P."/>
            <person name="Cantor M.N."/>
            <person name="Hua S.X."/>
        </authorList>
    </citation>
    <scope>NUCLEOTIDE SEQUENCE [LARGE SCALE GENOMIC DNA]</scope>
    <source>
        <strain evidence="2 3">441</strain>
    </source>
</reference>
<feature type="chain" id="PRO_5002222817" evidence="1">
    <location>
        <begin position="20"/>
        <end position="87"/>
    </location>
</feature>
<dbReference type="EMBL" id="KN834276">
    <property type="protein sequence ID" value="KIK11210.1"/>
    <property type="molecule type" value="Genomic_DNA"/>
</dbReference>
<evidence type="ECO:0000313" key="2">
    <source>
        <dbReference type="EMBL" id="KIK11210.1"/>
    </source>
</evidence>
<feature type="signal peptide" evidence="1">
    <location>
        <begin position="1"/>
        <end position="19"/>
    </location>
</feature>
<dbReference type="OrthoDB" id="2689385at2759"/>
<accession>A0A0C9XFV3</accession>
<dbReference type="HOGENOM" id="CLU_185499_0_0_1"/>